<protein>
    <submittedName>
        <fullName evidence="1">Uncharacterized protein</fullName>
    </submittedName>
</protein>
<comment type="caution">
    <text evidence="1">The sequence shown here is derived from an EMBL/GenBank/DDBJ whole genome shotgun (WGS) entry which is preliminary data.</text>
</comment>
<name>A0A8I1JLI5_PSEPU</name>
<proteinExistence type="predicted"/>
<dbReference type="EMBL" id="JAEHTE010000023">
    <property type="protein sequence ID" value="MBI6885849.1"/>
    <property type="molecule type" value="Genomic_DNA"/>
</dbReference>
<dbReference type="AlphaFoldDB" id="A0A8I1JLI5"/>
<dbReference type="Proteomes" id="UP000637061">
    <property type="component" value="Unassembled WGS sequence"/>
</dbReference>
<organism evidence="1 2">
    <name type="scientific">Pseudomonas putida</name>
    <name type="common">Arthrobacter siderocapsulatus</name>
    <dbReference type="NCBI Taxonomy" id="303"/>
    <lineage>
        <taxon>Bacteria</taxon>
        <taxon>Pseudomonadati</taxon>
        <taxon>Pseudomonadota</taxon>
        <taxon>Gammaproteobacteria</taxon>
        <taxon>Pseudomonadales</taxon>
        <taxon>Pseudomonadaceae</taxon>
        <taxon>Pseudomonas</taxon>
    </lineage>
</organism>
<gene>
    <name evidence="1" type="ORF">JEU22_18235</name>
</gene>
<evidence type="ECO:0000313" key="1">
    <source>
        <dbReference type="EMBL" id="MBI6885849.1"/>
    </source>
</evidence>
<dbReference type="RefSeq" id="WP_198747776.1">
    <property type="nucleotide sequence ID" value="NZ_JAEHTE010000023.1"/>
</dbReference>
<reference evidence="1" key="1">
    <citation type="submission" date="2020-12" db="EMBL/GenBank/DDBJ databases">
        <title>Enhanced detection system for hospital associated transmission using whole genome sequencing surveillance.</title>
        <authorList>
            <person name="Harrison L.H."/>
            <person name="Van Tyne D."/>
            <person name="Marsh J.W."/>
            <person name="Griffith M.P."/>
            <person name="Snyder D.J."/>
            <person name="Cooper V.S."/>
            <person name="Mustapha M."/>
        </authorList>
    </citation>
    <scope>NUCLEOTIDE SEQUENCE</scope>
    <source>
        <strain evidence="1">PSB00042</strain>
    </source>
</reference>
<evidence type="ECO:0000313" key="2">
    <source>
        <dbReference type="Proteomes" id="UP000637061"/>
    </source>
</evidence>
<sequence length="307" mass="34297">MRHLDIITINDLGLTREEIDFLLPQAEARMKAFMQKADFWPDEPVTAAYFYKHLEYLNQRDVTVLEKLNVMTAAKVAFSCNTADASHDRMIATVLNKDGYGLEHSSYGAVSVGDPSGSERYLVGSSALSQYSKSMTFNFARVDDRNADRPELHENPRRLVELCLSSEQFVMMVRGDNGFQTPCGLRVNDGHWTDMPPATNYDRHDSTDFEGEIRSLMKPLDVVLKKLEVMIQAGASKKDEYAALVEQANLASAEYGKVVDAILAMGNAKGAEEGQRAHRQFVSEMNERLGQLKLGHKLNELLGLSQG</sequence>
<accession>A0A8I1JLI5</accession>